<evidence type="ECO:0000256" key="1">
    <source>
        <dbReference type="SAM" id="MobiDB-lite"/>
    </source>
</evidence>
<dbReference type="Proteomes" id="UP000253918">
    <property type="component" value="Unassembled WGS sequence"/>
</dbReference>
<dbReference type="InterPro" id="IPR007844">
    <property type="entry name" value="AsmA"/>
</dbReference>
<protein>
    <submittedName>
        <fullName evidence="4">AsmA family protein</fullName>
    </submittedName>
</protein>
<dbReference type="InterPro" id="IPR052894">
    <property type="entry name" value="AsmA-related"/>
</dbReference>
<feature type="region of interest" description="Disordered" evidence="1">
    <location>
        <begin position="1"/>
        <end position="31"/>
    </location>
</feature>
<dbReference type="EMBL" id="QQNB01000002">
    <property type="protein sequence ID" value="RDE05983.1"/>
    <property type="molecule type" value="Genomic_DNA"/>
</dbReference>
<organism evidence="4 5">
    <name type="scientific">Sphingomonas aracearum</name>
    <dbReference type="NCBI Taxonomy" id="2283317"/>
    <lineage>
        <taxon>Bacteria</taxon>
        <taxon>Pseudomonadati</taxon>
        <taxon>Pseudomonadota</taxon>
        <taxon>Alphaproteobacteria</taxon>
        <taxon>Sphingomonadales</taxon>
        <taxon>Sphingomonadaceae</taxon>
        <taxon>Sphingomonas</taxon>
    </lineage>
</organism>
<evidence type="ECO:0000313" key="4">
    <source>
        <dbReference type="EMBL" id="RDE05983.1"/>
    </source>
</evidence>
<feature type="region of interest" description="Disordered" evidence="1">
    <location>
        <begin position="679"/>
        <end position="724"/>
    </location>
</feature>
<evidence type="ECO:0000256" key="2">
    <source>
        <dbReference type="SAM" id="Phobius"/>
    </source>
</evidence>
<dbReference type="RefSeq" id="WP_114688052.1">
    <property type="nucleotide sequence ID" value="NZ_QQNB01000002.1"/>
</dbReference>
<dbReference type="GO" id="GO:0090313">
    <property type="term" value="P:regulation of protein targeting to membrane"/>
    <property type="evidence" value="ECO:0007669"/>
    <property type="project" value="TreeGrafter"/>
</dbReference>
<gene>
    <name evidence="4" type="ORF">DVW87_12450</name>
</gene>
<dbReference type="OrthoDB" id="5749006at2"/>
<reference evidence="4 5" key="1">
    <citation type="submission" date="2018-07" db="EMBL/GenBank/DDBJ databases">
        <title>a novel species of Sphingomonas isolated from the rhizosphere soil of Araceae plant.</title>
        <authorList>
            <person name="Zhiyong W."/>
            <person name="Qinglan Z."/>
            <person name="Zhiwei F."/>
            <person name="Ding X."/>
            <person name="Gejiao W."/>
            <person name="Shixue Z."/>
        </authorList>
    </citation>
    <scope>NUCLEOTIDE SEQUENCE [LARGE SCALE GENOMIC DNA]</scope>
    <source>
        <strain evidence="4 5">WZY 27</strain>
    </source>
</reference>
<dbReference type="Pfam" id="PF05170">
    <property type="entry name" value="AsmA"/>
    <property type="match status" value="2"/>
</dbReference>
<feature type="compositionally biased region" description="Basic and acidic residues" evidence="1">
    <location>
        <begin position="687"/>
        <end position="724"/>
    </location>
</feature>
<dbReference type="GO" id="GO:0005886">
    <property type="term" value="C:plasma membrane"/>
    <property type="evidence" value="ECO:0007669"/>
    <property type="project" value="TreeGrafter"/>
</dbReference>
<feature type="domain" description="AsmA" evidence="3">
    <location>
        <begin position="45"/>
        <end position="167"/>
    </location>
</feature>
<keyword evidence="2" id="KW-1133">Transmembrane helix</keyword>
<feature type="compositionally biased region" description="Pro residues" evidence="1">
    <location>
        <begin position="19"/>
        <end position="29"/>
    </location>
</feature>
<comment type="caution">
    <text evidence="4">The sequence shown here is derived from an EMBL/GenBank/DDBJ whole genome shotgun (WGS) entry which is preliminary data.</text>
</comment>
<keyword evidence="2" id="KW-0472">Membrane</keyword>
<feature type="domain" description="AsmA" evidence="3">
    <location>
        <begin position="318"/>
        <end position="573"/>
    </location>
</feature>
<evidence type="ECO:0000259" key="3">
    <source>
        <dbReference type="Pfam" id="PF05170"/>
    </source>
</evidence>
<sequence>MVETVPPAPHSVGASGTAAPPPPSPPAPPTAARRRITPLGWVGRILLGILVALFLVWLVLFITKGRFLKHPFERIVTKMSNRPVTVAGDFQLYFAPFNLKFRAEGLSIGNADWAKPRPFFNSRLIETRLAIVPLIFGHKRLNYLTLDGADADLEWNKAGKNTWTFSDKPGKPLELPAIRTATVTGTRIRYRDPRMLIGADLGIETVKATGTKVDNAIRFSGTGEARGTPFRLSGALLSPNETISGGQNRLQANIRAANTVADISGTLPGATEIEGAKLNLDVRGYNLQDLFLVAGIAVPDTRAYRLRSALTKQGPEWRFTGMRGLIGGTDVAGRMTVRPGEPRMKLSAVLATRTLDMADAGPFIGYSPQAAGAAKTQGKAALVRTVGGTPRLLPDAPLRVDALKNFDADVKWTVRTVKGKGIPLSNIALALTLDNRLLSLSPLTFDMAGGHVASDISINARVPQVVTDYDIRLSPTPLGKLFAGWGVAESGTSGTLKARVQMRGVGNTLHDSLATSNGRMAFILPRGTFWTRNVQIAELDIGTFVQKMFEKRLKEPVQINCGLVAFTVKNGIAAADPILIDTQKNVMIGRGGFSFKNEALDLAFRADGKKFSLFSAQSPVGINGYFAKPGINPISGDLIARAGTGIGLAAVATPLAGVLAFVDVGDAKSASCGPILSGATAQAQRTTKGETRDDVGKGTPSKEEDGKRSKDDRKGERKKFLGIF</sequence>
<keyword evidence="2" id="KW-0812">Transmembrane</keyword>
<evidence type="ECO:0000313" key="5">
    <source>
        <dbReference type="Proteomes" id="UP000253918"/>
    </source>
</evidence>
<keyword evidence="5" id="KW-1185">Reference proteome</keyword>
<name>A0A369VV69_9SPHN</name>
<feature type="transmembrane region" description="Helical" evidence="2">
    <location>
        <begin position="41"/>
        <end position="62"/>
    </location>
</feature>
<dbReference type="AlphaFoldDB" id="A0A369VV69"/>
<proteinExistence type="predicted"/>
<dbReference type="PANTHER" id="PTHR30441">
    <property type="entry name" value="DUF748 DOMAIN-CONTAINING PROTEIN"/>
    <property type="match status" value="1"/>
</dbReference>
<accession>A0A369VV69</accession>
<dbReference type="PANTHER" id="PTHR30441:SF9">
    <property type="entry name" value="ASMA FAMILY PROTEIN YHJG"/>
    <property type="match status" value="1"/>
</dbReference>